<accession>C3ZXC0</accession>
<keyword evidence="4" id="KW-0677">Repeat</keyword>
<dbReference type="SUPFAM" id="SSF82895">
    <property type="entry name" value="TSP-1 type 1 repeat"/>
    <property type="match status" value="4"/>
</dbReference>
<name>C3ZXC0_BRAFL</name>
<dbReference type="Pfam" id="PF00090">
    <property type="entry name" value="TSP_1"/>
    <property type="match status" value="4"/>
</dbReference>
<dbReference type="STRING" id="7739.C3ZXC0"/>
<keyword evidence="5" id="KW-1015">Disulfide bond</keyword>
<dbReference type="InterPro" id="IPR036383">
    <property type="entry name" value="TSP1_rpt_sf"/>
</dbReference>
<evidence type="ECO:0000256" key="5">
    <source>
        <dbReference type="ARBA" id="ARBA00023157"/>
    </source>
</evidence>
<dbReference type="PANTHER" id="PTHR22906:SF43">
    <property type="entry name" value="PROPERDIN"/>
    <property type="match status" value="1"/>
</dbReference>
<evidence type="ECO:0000256" key="2">
    <source>
        <dbReference type="ARBA" id="ARBA00022525"/>
    </source>
</evidence>
<dbReference type="PRINTS" id="PR01705">
    <property type="entry name" value="TSP1REPEAT"/>
</dbReference>
<keyword evidence="2" id="KW-0964">Secreted</keyword>
<reference evidence="6" key="1">
    <citation type="journal article" date="2008" name="Nature">
        <title>The amphioxus genome and the evolution of the chordate karyotype.</title>
        <authorList>
            <consortium name="US DOE Joint Genome Institute (JGI-PGF)"/>
            <person name="Putnam N.H."/>
            <person name="Butts T."/>
            <person name="Ferrier D.E.K."/>
            <person name="Furlong R.F."/>
            <person name="Hellsten U."/>
            <person name="Kawashima T."/>
            <person name="Robinson-Rechavi M."/>
            <person name="Shoguchi E."/>
            <person name="Terry A."/>
            <person name="Yu J.-K."/>
            <person name="Benito-Gutierrez E.L."/>
            <person name="Dubchak I."/>
            <person name="Garcia-Fernandez J."/>
            <person name="Gibson-Brown J.J."/>
            <person name="Grigoriev I.V."/>
            <person name="Horton A.C."/>
            <person name="de Jong P.J."/>
            <person name="Jurka J."/>
            <person name="Kapitonov V.V."/>
            <person name="Kohara Y."/>
            <person name="Kuroki Y."/>
            <person name="Lindquist E."/>
            <person name="Lucas S."/>
            <person name="Osoegawa K."/>
            <person name="Pennacchio L.A."/>
            <person name="Salamov A.A."/>
            <person name="Satou Y."/>
            <person name="Sauka-Spengler T."/>
            <person name="Schmutz J."/>
            <person name="Shin-I T."/>
            <person name="Toyoda A."/>
            <person name="Bronner-Fraser M."/>
            <person name="Fujiyama A."/>
            <person name="Holland L.Z."/>
            <person name="Holland P.W.H."/>
            <person name="Satoh N."/>
            <person name="Rokhsar D.S."/>
        </authorList>
    </citation>
    <scope>NUCLEOTIDE SEQUENCE [LARGE SCALE GENOMIC DNA]</scope>
    <source>
        <strain evidence="6">S238N-H82</strain>
        <tissue evidence="6">Testes</tissue>
    </source>
</reference>
<dbReference type="AlphaFoldDB" id="C3ZXC0"/>
<dbReference type="eggNOG" id="KOG4475">
    <property type="taxonomic scope" value="Eukaryota"/>
</dbReference>
<evidence type="ECO:0000256" key="4">
    <source>
        <dbReference type="ARBA" id="ARBA00022737"/>
    </source>
</evidence>
<evidence type="ECO:0000256" key="1">
    <source>
        <dbReference type="ARBA" id="ARBA00004613"/>
    </source>
</evidence>
<dbReference type="PROSITE" id="PS50092">
    <property type="entry name" value="TSP1"/>
    <property type="match status" value="4"/>
</dbReference>
<dbReference type="InterPro" id="IPR052065">
    <property type="entry name" value="Compl_asym_regulator"/>
</dbReference>
<proteinExistence type="predicted"/>
<protein>
    <submittedName>
        <fullName evidence="6">Uncharacterized protein</fullName>
    </submittedName>
</protein>
<feature type="non-terminal residue" evidence="6">
    <location>
        <position position="1"/>
    </location>
</feature>
<dbReference type="PANTHER" id="PTHR22906">
    <property type="entry name" value="PROPERDIN"/>
    <property type="match status" value="1"/>
</dbReference>
<dbReference type="InParanoid" id="C3ZXC0"/>
<gene>
    <name evidence="6" type="ORF">BRAFLDRAFT_243217</name>
</gene>
<organism>
    <name type="scientific">Branchiostoma floridae</name>
    <name type="common">Florida lancelet</name>
    <name type="synonym">Amphioxus</name>
    <dbReference type="NCBI Taxonomy" id="7739"/>
    <lineage>
        <taxon>Eukaryota</taxon>
        <taxon>Metazoa</taxon>
        <taxon>Chordata</taxon>
        <taxon>Cephalochordata</taxon>
        <taxon>Leptocardii</taxon>
        <taxon>Amphioxiformes</taxon>
        <taxon>Branchiostomatidae</taxon>
        <taxon>Branchiostoma</taxon>
    </lineage>
</organism>
<dbReference type="SMART" id="SM00209">
    <property type="entry name" value="TSP1"/>
    <property type="match status" value="4"/>
</dbReference>
<sequence>KPAVDGNWSPWSFWSSCDVTCASGVQFRNRSCDNPPPAGSGANCTGLSDDFQVCNTSQLCPVNGSWSAWGPWTGCDVTCGAGSQTRTRLCDNPAPSNGGLFCSGAAQDFQSCTRALCPVNGNWSAWSLWSACNASCGVGYQTRNRTCDNPEPLNGGANCTGTAQDVQECDFLPPCAVDGGWSPWTPWSNCSETCGNGVRNRTRSCDNPPPQHGGANCTGDANQSETCGIDLSCYVDGEWSLW</sequence>
<dbReference type="FunFam" id="2.20.100.10:FF:000007">
    <property type="entry name" value="Thrombospondin 1"/>
    <property type="match status" value="4"/>
</dbReference>
<comment type="subcellular location">
    <subcellularLocation>
        <location evidence="1">Secreted</location>
    </subcellularLocation>
</comment>
<evidence type="ECO:0000256" key="3">
    <source>
        <dbReference type="ARBA" id="ARBA00022729"/>
    </source>
</evidence>
<dbReference type="EMBL" id="GG666710">
    <property type="protein sequence ID" value="EEN42800.1"/>
    <property type="molecule type" value="Genomic_DNA"/>
</dbReference>
<dbReference type="Gene3D" id="2.20.100.10">
    <property type="entry name" value="Thrombospondin type-1 (TSP1) repeat"/>
    <property type="match status" value="4"/>
</dbReference>
<dbReference type="InterPro" id="IPR000884">
    <property type="entry name" value="TSP1_rpt"/>
</dbReference>
<feature type="non-terminal residue" evidence="6">
    <location>
        <position position="242"/>
    </location>
</feature>
<evidence type="ECO:0000313" key="6">
    <source>
        <dbReference type="EMBL" id="EEN42800.1"/>
    </source>
</evidence>
<keyword evidence="3" id="KW-0732">Signal</keyword>